<sequence>MVIRKGKIKDFIGSWSSGLGFLIIEDSETGETEQVSCDNGPTVRALENCFGNVITPNHTAKGNGYRDKEIFWSMGELGLVLGGFTPVEDASPELIEAYEKQKSLIRKGG</sequence>
<dbReference type="EMBL" id="BARW01006131">
    <property type="protein sequence ID" value="GAI86527.1"/>
    <property type="molecule type" value="Genomic_DNA"/>
</dbReference>
<reference evidence="1" key="1">
    <citation type="journal article" date="2014" name="Front. Microbiol.">
        <title>High frequency of phylogenetically diverse reductive dehalogenase-homologous genes in deep subseafloor sedimentary metagenomes.</title>
        <authorList>
            <person name="Kawai M."/>
            <person name="Futagami T."/>
            <person name="Toyoda A."/>
            <person name="Takaki Y."/>
            <person name="Nishi S."/>
            <person name="Hori S."/>
            <person name="Arai W."/>
            <person name="Tsubouchi T."/>
            <person name="Morono Y."/>
            <person name="Uchiyama I."/>
            <person name="Ito T."/>
            <person name="Fujiyama A."/>
            <person name="Inagaki F."/>
            <person name="Takami H."/>
        </authorList>
    </citation>
    <scope>NUCLEOTIDE SEQUENCE</scope>
    <source>
        <strain evidence="1">Expedition CK06-06</strain>
    </source>
</reference>
<accession>X1S0J9</accession>
<protein>
    <submittedName>
        <fullName evidence="1">Uncharacterized protein</fullName>
    </submittedName>
</protein>
<comment type="caution">
    <text evidence="1">The sequence shown here is derived from an EMBL/GenBank/DDBJ whole genome shotgun (WGS) entry which is preliminary data.</text>
</comment>
<name>X1S0J9_9ZZZZ</name>
<dbReference type="AlphaFoldDB" id="X1S0J9"/>
<proteinExistence type="predicted"/>
<gene>
    <name evidence="1" type="ORF">S12H4_12856</name>
</gene>
<evidence type="ECO:0000313" key="1">
    <source>
        <dbReference type="EMBL" id="GAI86527.1"/>
    </source>
</evidence>
<organism evidence="1">
    <name type="scientific">marine sediment metagenome</name>
    <dbReference type="NCBI Taxonomy" id="412755"/>
    <lineage>
        <taxon>unclassified sequences</taxon>
        <taxon>metagenomes</taxon>
        <taxon>ecological metagenomes</taxon>
    </lineage>
</organism>